<feature type="region of interest" description="Disordered" evidence="6">
    <location>
        <begin position="24"/>
        <end position="62"/>
    </location>
</feature>
<dbReference type="InterPro" id="IPR050490">
    <property type="entry name" value="Bact_solute-bd_prot1"/>
</dbReference>
<dbReference type="PROSITE" id="PS51257">
    <property type="entry name" value="PROKAR_LIPOPROTEIN"/>
    <property type="match status" value="1"/>
</dbReference>
<feature type="signal peptide" evidence="7">
    <location>
        <begin position="1"/>
        <end position="20"/>
    </location>
</feature>
<keyword evidence="9" id="KW-1185">Reference proteome</keyword>
<dbReference type="SUPFAM" id="SSF53850">
    <property type="entry name" value="Periplasmic binding protein-like II"/>
    <property type="match status" value="1"/>
</dbReference>
<name>A0A5R9GA03_9BACL</name>
<keyword evidence="1" id="KW-1003">Cell membrane</keyword>
<gene>
    <name evidence="8" type="ORF">FE782_08005</name>
</gene>
<evidence type="ECO:0000256" key="1">
    <source>
        <dbReference type="ARBA" id="ARBA00022475"/>
    </source>
</evidence>
<protein>
    <submittedName>
        <fullName evidence="8">Extracellular solute-binding protein</fullName>
    </submittedName>
</protein>
<feature type="compositionally biased region" description="Low complexity" evidence="6">
    <location>
        <begin position="28"/>
        <end position="46"/>
    </location>
</feature>
<organism evidence="8 9">
    <name type="scientific">Paenibacillus antri</name>
    <dbReference type="NCBI Taxonomy" id="2582848"/>
    <lineage>
        <taxon>Bacteria</taxon>
        <taxon>Bacillati</taxon>
        <taxon>Bacillota</taxon>
        <taxon>Bacilli</taxon>
        <taxon>Bacillales</taxon>
        <taxon>Paenibacillaceae</taxon>
        <taxon>Paenibacillus</taxon>
    </lineage>
</organism>
<dbReference type="Proteomes" id="UP000309676">
    <property type="component" value="Unassembled WGS sequence"/>
</dbReference>
<accession>A0A5R9GA03</accession>
<comment type="caution">
    <text evidence="8">The sequence shown here is derived from an EMBL/GenBank/DDBJ whole genome shotgun (WGS) entry which is preliminary data.</text>
</comment>
<keyword evidence="4" id="KW-0564">Palmitate</keyword>
<dbReference type="RefSeq" id="WP_138193562.1">
    <property type="nucleotide sequence ID" value="NZ_VCIW01000004.1"/>
</dbReference>
<keyword evidence="3" id="KW-0472">Membrane</keyword>
<evidence type="ECO:0000256" key="2">
    <source>
        <dbReference type="ARBA" id="ARBA00022729"/>
    </source>
</evidence>
<keyword evidence="2 7" id="KW-0732">Signal</keyword>
<dbReference type="AlphaFoldDB" id="A0A5R9GA03"/>
<evidence type="ECO:0000313" key="8">
    <source>
        <dbReference type="EMBL" id="TLS52571.1"/>
    </source>
</evidence>
<evidence type="ECO:0000256" key="7">
    <source>
        <dbReference type="SAM" id="SignalP"/>
    </source>
</evidence>
<evidence type="ECO:0000313" key="9">
    <source>
        <dbReference type="Proteomes" id="UP000309676"/>
    </source>
</evidence>
<evidence type="ECO:0000256" key="6">
    <source>
        <dbReference type="SAM" id="MobiDB-lite"/>
    </source>
</evidence>
<proteinExistence type="predicted"/>
<dbReference type="InterPro" id="IPR006059">
    <property type="entry name" value="SBP"/>
</dbReference>
<dbReference type="PANTHER" id="PTHR43649:SF33">
    <property type="entry name" value="POLYGALACTURONAN_RHAMNOGALACTURONAN-BINDING PROTEIN YTCQ"/>
    <property type="match status" value="1"/>
</dbReference>
<evidence type="ECO:0000256" key="4">
    <source>
        <dbReference type="ARBA" id="ARBA00023139"/>
    </source>
</evidence>
<dbReference type="OrthoDB" id="9787283at2"/>
<reference evidence="8 9" key="1">
    <citation type="submission" date="2019-05" db="EMBL/GenBank/DDBJ databases">
        <authorList>
            <person name="Narsing Rao M.P."/>
            <person name="Li W.J."/>
        </authorList>
    </citation>
    <scope>NUCLEOTIDE SEQUENCE [LARGE SCALE GENOMIC DNA]</scope>
    <source>
        <strain evidence="8 9">SYSU_K30003</strain>
    </source>
</reference>
<dbReference type="Gene3D" id="3.40.190.10">
    <property type="entry name" value="Periplasmic binding protein-like II"/>
    <property type="match status" value="2"/>
</dbReference>
<evidence type="ECO:0000256" key="3">
    <source>
        <dbReference type="ARBA" id="ARBA00023136"/>
    </source>
</evidence>
<dbReference type="PANTHER" id="PTHR43649">
    <property type="entry name" value="ARABINOSE-BINDING PROTEIN-RELATED"/>
    <property type="match status" value="1"/>
</dbReference>
<dbReference type="EMBL" id="VCIW01000004">
    <property type="protein sequence ID" value="TLS52571.1"/>
    <property type="molecule type" value="Genomic_DNA"/>
</dbReference>
<dbReference type="Pfam" id="PF01547">
    <property type="entry name" value="SBP_bac_1"/>
    <property type="match status" value="1"/>
</dbReference>
<feature type="chain" id="PRO_5039357397" evidence="7">
    <location>
        <begin position="21"/>
        <end position="539"/>
    </location>
</feature>
<keyword evidence="5" id="KW-0449">Lipoprotein</keyword>
<evidence type="ECO:0000256" key="5">
    <source>
        <dbReference type="ARBA" id="ARBA00023288"/>
    </source>
</evidence>
<sequence>MNRKHLNGALVLTLLTSILAACSGGASEPEPAAETPAAEQPAAETPAAEEDTSSQYGDTGGIKLPIVDEPTTLTWMLVSENPANDKLIAKEIEKRTGITLDLQTYSSTTYQDRLRVVVASGQLPDIFHGLPFAELKKIGQQGAVVPINDYADMLPNFKKLYIDENPWVVKSYGDEAGKLYSWPIYNMNRDVNHGWMYRKDIFDKLGIPEWTNTDEFYEAMKKVKEAYPDSFPIASKTKDGIFRDWGYGWGVSGASYPMYYDEAAKTWKFAPSQAEFKEMLDFMKKLYNEGLLDPEFLTDTPDSWTAKLTTDKAFVTWDWIGRLDLFYNQVKDQYPTYDMRYANPVGPTGNVRTLPKIDVNFGITVANNDKKEIALKLLDYLTSPSGAALVTLGVEGETFNFDADGKPVYPELADVPLVDIKVLEDKYGLWLEGMYLNPDRRSVYYNYTEKEQEAQDKIVSQNKFEALDPVLNFTDDENATIAELQVTLMKEAAEFSAKYILDKAYGDAQWSEWQQNAEKAGAGQLTDVFNAAQARFESQ</sequence>